<comment type="subunit">
    <text evidence="7">Consists of a catalytic RNA component (M1 or rnpB) and a protein subunit.</text>
</comment>
<comment type="function">
    <text evidence="1 7">RNaseP catalyzes the removal of the 5'-leader sequence from pre-tRNA to produce the mature 5'-terminus. It can also cleave other RNA substrates such as 4.5S RNA. The protein component plays an auxiliary but essential role in vivo by binding to the 5'-leader sequence and broadening the substrate specificity of the ribozyme.</text>
</comment>
<dbReference type="PANTHER" id="PTHR33992">
    <property type="entry name" value="RIBONUCLEASE P PROTEIN COMPONENT"/>
    <property type="match status" value="1"/>
</dbReference>
<dbReference type="AlphaFoldDB" id="A0A841GPY9"/>
<evidence type="ECO:0000256" key="7">
    <source>
        <dbReference type="HAMAP-Rule" id="MF_00227"/>
    </source>
</evidence>
<keyword evidence="2 7" id="KW-0819">tRNA processing</keyword>
<dbReference type="EMBL" id="JACHGR010000008">
    <property type="protein sequence ID" value="MBB6056602.1"/>
    <property type="molecule type" value="Genomic_DNA"/>
</dbReference>
<dbReference type="HAMAP" id="MF_00227">
    <property type="entry name" value="RNase_P"/>
    <property type="match status" value="1"/>
</dbReference>
<evidence type="ECO:0000313" key="10">
    <source>
        <dbReference type="Proteomes" id="UP000585721"/>
    </source>
</evidence>
<reference evidence="9 10" key="1">
    <citation type="submission" date="2020-08" db="EMBL/GenBank/DDBJ databases">
        <title>Genomic Encyclopedia of Type Strains, Phase IV (KMG-IV): sequencing the most valuable type-strain genomes for metagenomic binning, comparative biology and taxonomic classification.</title>
        <authorList>
            <person name="Goeker M."/>
        </authorList>
    </citation>
    <scope>NUCLEOTIDE SEQUENCE [LARGE SCALE GENOMIC DNA]</scope>
    <source>
        <strain evidence="9 10">DSM 22975</strain>
    </source>
</reference>
<evidence type="ECO:0000256" key="1">
    <source>
        <dbReference type="ARBA" id="ARBA00002663"/>
    </source>
</evidence>
<dbReference type="Proteomes" id="UP000585721">
    <property type="component" value="Unassembled WGS sequence"/>
</dbReference>
<keyword evidence="6 7" id="KW-0694">RNA-binding</keyword>
<dbReference type="GO" id="GO:0042781">
    <property type="term" value="F:3'-tRNA processing endoribonuclease activity"/>
    <property type="evidence" value="ECO:0007669"/>
    <property type="project" value="TreeGrafter"/>
</dbReference>
<organism evidence="9 10">
    <name type="scientific">Tolumonas osonensis</name>
    <dbReference type="NCBI Taxonomy" id="675874"/>
    <lineage>
        <taxon>Bacteria</taxon>
        <taxon>Pseudomonadati</taxon>
        <taxon>Pseudomonadota</taxon>
        <taxon>Gammaproteobacteria</taxon>
        <taxon>Aeromonadales</taxon>
        <taxon>Aeromonadaceae</taxon>
        <taxon>Tolumonas</taxon>
    </lineage>
</organism>
<evidence type="ECO:0000256" key="2">
    <source>
        <dbReference type="ARBA" id="ARBA00022694"/>
    </source>
</evidence>
<dbReference type="InterPro" id="IPR014721">
    <property type="entry name" value="Ribsml_uS5_D2-typ_fold_subgr"/>
</dbReference>
<dbReference type="Gene3D" id="3.30.230.10">
    <property type="match status" value="1"/>
</dbReference>
<dbReference type="SUPFAM" id="SSF54211">
    <property type="entry name" value="Ribosomal protein S5 domain 2-like"/>
    <property type="match status" value="1"/>
</dbReference>
<name>A0A841GPY9_9GAMM</name>
<proteinExistence type="inferred from homology"/>
<keyword evidence="10" id="KW-1185">Reference proteome</keyword>
<dbReference type="GO" id="GO:0004526">
    <property type="term" value="F:ribonuclease P activity"/>
    <property type="evidence" value="ECO:0007669"/>
    <property type="project" value="UniProtKB-UniRule"/>
</dbReference>
<dbReference type="InterPro" id="IPR000100">
    <property type="entry name" value="RNase_P"/>
</dbReference>
<evidence type="ECO:0000256" key="6">
    <source>
        <dbReference type="ARBA" id="ARBA00022884"/>
    </source>
</evidence>
<comment type="similarity">
    <text evidence="7">Belongs to the RnpA family.</text>
</comment>
<evidence type="ECO:0000256" key="8">
    <source>
        <dbReference type="NCBIfam" id="TIGR00188"/>
    </source>
</evidence>
<keyword evidence="5 7" id="KW-0378">Hydrolase</keyword>
<dbReference type="GO" id="GO:0001682">
    <property type="term" value="P:tRNA 5'-leader removal"/>
    <property type="evidence" value="ECO:0007669"/>
    <property type="project" value="UniProtKB-UniRule"/>
</dbReference>
<evidence type="ECO:0000313" key="9">
    <source>
        <dbReference type="EMBL" id="MBB6056602.1"/>
    </source>
</evidence>
<dbReference type="RefSeq" id="WP_188027320.1">
    <property type="nucleotide sequence ID" value="NZ_JACHGR010000008.1"/>
</dbReference>
<dbReference type="PROSITE" id="PS00648">
    <property type="entry name" value="RIBONUCLEASE_P"/>
    <property type="match status" value="1"/>
</dbReference>
<dbReference type="GO" id="GO:0030677">
    <property type="term" value="C:ribonuclease P complex"/>
    <property type="evidence" value="ECO:0007669"/>
    <property type="project" value="TreeGrafter"/>
</dbReference>
<keyword evidence="4 7" id="KW-0255">Endonuclease</keyword>
<evidence type="ECO:0000256" key="5">
    <source>
        <dbReference type="ARBA" id="ARBA00022801"/>
    </source>
</evidence>
<sequence length="118" mass="13708">MVKQTFPRELRLLTPETFQKVFAQPVRASSPHLTLLAIQNELTHPRLGLAIPKKALKRAVWRNRVKRLVRESFRLHQHELPPIDIVVIAKSGIRDLDNPALLQLLDKLWRTLARRSKS</sequence>
<dbReference type="EC" id="3.1.26.5" evidence="7 8"/>
<dbReference type="Pfam" id="PF00825">
    <property type="entry name" value="Ribonuclease_P"/>
    <property type="match status" value="1"/>
</dbReference>
<dbReference type="InterPro" id="IPR020539">
    <property type="entry name" value="RNase_P_CS"/>
</dbReference>
<evidence type="ECO:0000256" key="3">
    <source>
        <dbReference type="ARBA" id="ARBA00022722"/>
    </source>
</evidence>
<evidence type="ECO:0000256" key="4">
    <source>
        <dbReference type="ARBA" id="ARBA00022759"/>
    </source>
</evidence>
<comment type="catalytic activity">
    <reaction evidence="7">
        <text>Endonucleolytic cleavage of RNA, removing 5'-extranucleotides from tRNA precursor.</text>
        <dbReference type="EC" id="3.1.26.5"/>
    </reaction>
</comment>
<comment type="caution">
    <text evidence="9">The sequence shown here is derived from an EMBL/GenBank/DDBJ whole genome shotgun (WGS) entry which is preliminary data.</text>
</comment>
<gene>
    <name evidence="7" type="primary">rnpA</name>
    <name evidence="9" type="ORF">HNR75_002540</name>
</gene>
<accession>A0A841GPY9</accession>
<dbReference type="GO" id="GO:0000049">
    <property type="term" value="F:tRNA binding"/>
    <property type="evidence" value="ECO:0007669"/>
    <property type="project" value="UniProtKB-UniRule"/>
</dbReference>
<protein>
    <recommendedName>
        <fullName evidence="7 8">Ribonuclease P protein component</fullName>
        <shortName evidence="7">RNase P protein</shortName>
        <shortName evidence="7">RNaseP protein</shortName>
        <ecNumber evidence="7 8">3.1.26.5</ecNumber>
    </recommendedName>
    <alternativeName>
        <fullName evidence="7">Protein C5</fullName>
    </alternativeName>
</protein>
<keyword evidence="3 7" id="KW-0540">Nuclease</keyword>
<dbReference type="InterPro" id="IPR020568">
    <property type="entry name" value="Ribosomal_Su5_D2-typ_SF"/>
</dbReference>
<dbReference type="PANTHER" id="PTHR33992:SF1">
    <property type="entry name" value="RIBONUCLEASE P PROTEIN COMPONENT"/>
    <property type="match status" value="1"/>
</dbReference>
<dbReference type="NCBIfam" id="TIGR00188">
    <property type="entry name" value="rnpA"/>
    <property type="match status" value="1"/>
</dbReference>